<name>A0A0G0A8K0_TRIHA</name>
<dbReference type="OMA" id="PIFAESM"/>
<organism evidence="3 4">
    <name type="scientific">Trichoderma harzianum</name>
    <name type="common">Hypocrea lixii</name>
    <dbReference type="NCBI Taxonomy" id="5544"/>
    <lineage>
        <taxon>Eukaryota</taxon>
        <taxon>Fungi</taxon>
        <taxon>Dikarya</taxon>
        <taxon>Ascomycota</taxon>
        <taxon>Pezizomycotina</taxon>
        <taxon>Sordariomycetes</taxon>
        <taxon>Hypocreomycetidae</taxon>
        <taxon>Hypocreales</taxon>
        <taxon>Hypocreaceae</taxon>
        <taxon>Trichoderma</taxon>
    </lineage>
</organism>
<dbReference type="Pfam" id="PF12146">
    <property type="entry name" value="Hydrolase_4"/>
    <property type="match status" value="1"/>
</dbReference>
<dbReference type="InterPro" id="IPR022742">
    <property type="entry name" value="Hydrolase_4"/>
</dbReference>
<evidence type="ECO:0000313" key="4">
    <source>
        <dbReference type="Proteomes" id="UP000034112"/>
    </source>
</evidence>
<reference evidence="4" key="1">
    <citation type="journal article" date="2015" name="Genome Announc.">
        <title>Draft whole-genome sequence of the biocontrol agent Trichoderma harzianum T6776.</title>
        <authorList>
            <person name="Baroncelli R."/>
            <person name="Piaggeschi G."/>
            <person name="Fiorini L."/>
            <person name="Bertolini E."/>
            <person name="Zapparata A."/>
            <person name="Pe M.E."/>
            <person name="Sarrocco S."/>
            <person name="Vannacci G."/>
        </authorList>
    </citation>
    <scope>NUCLEOTIDE SEQUENCE [LARGE SCALE GENOMIC DNA]</scope>
    <source>
        <strain evidence="4">T6776</strain>
    </source>
</reference>
<feature type="domain" description="Serine aminopeptidase S33" evidence="2">
    <location>
        <begin position="48"/>
        <end position="154"/>
    </location>
</feature>
<dbReference type="PANTHER" id="PTHR47751">
    <property type="entry name" value="SUPERFAMILY HYDROLASE, PUTATIVE (AFU_ORTHOLOGUE AFUA_2G16580)-RELATED"/>
    <property type="match status" value="1"/>
</dbReference>
<dbReference type="Gene3D" id="3.40.50.1820">
    <property type="entry name" value="alpha/beta hydrolase"/>
    <property type="match status" value="1"/>
</dbReference>
<proteinExistence type="inferred from homology"/>
<dbReference type="InterPro" id="IPR051411">
    <property type="entry name" value="Polyketide_trans_af380"/>
</dbReference>
<accession>A0A0G0A8K0</accession>
<comment type="similarity">
    <text evidence="1">Belongs to the polyketide transferase af380 family.</text>
</comment>
<dbReference type="Gene3D" id="1.10.10.800">
    <property type="match status" value="1"/>
</dbReference>
<gene>
    <name evidence="3" type="ORF">THAR02_06455</name>
</gene>
<evidence type="ECO:0000313" key="3">
    <source>
        <dbReference type="EMBL" id="KKP01459.1"/>
    </source>
</evidence>
<dbReference type="SUPFAM" id="SSF53474">
    <property type="entry name" value="alpha/beta-Hydrolases"/>
    <property type="match status" value="1"/>
</dbReference>
<dbReference type="PANTHER" id="PTHR47751:SF2">
    <property type="entry name" value="DLTD N-TERMINAL DOMAIN PROTEIN (AFU_ORTHOLOGUE AFUA_8G00380)-RELATED"/>
    <property type="match status" value="1"/>
</dbReference>
<dbReference type="AlphaFoldDB" id="A0A0G0A8K0"/>
<dbReference type="Proteomes" id="UP000034112">
    <property type="component" value="Unassembled WGS sequence"/>
</dbReference>
<comment type="caution">
    <text evidence="3">The sequence shown here is derived from an EMBL/GenBank/DDBJ whole genome shotgun (WGS) entry which is preliminary data.</text>
</comment>
<dbReference type="EMBL" id="JOKZ01000195">
    <property type="protein sequence ID" value="KKP01459.1"/>
    <property type="molecule type" value="Genomic_DNA"/>
</dbReference>
<sequence length="304" mass="34056">MSFTKQRVEFKSQDGTTLRGNLTLPGVSNAPAVIMITGLTFLKEHGADDTAEAFQKAGFATLQYDHRHWGSSDGLPRQHVNLFQQAEDLSDAISYMAGRSDIDGDRIAIWGIGHGGGVVIQTGAYDKRAKAVMVISPFFSGEVDMLRFPPTAYQDAWEERAARIANPGIEHKYVPIFAESMEMAEKSPLDSIIGSPQGFFLWQTFKPLSDAAGTPWENKLTLESLYWQSKFEPTAAIHRISPRPIYWVATDAPLLPNYQDQVRAYEKAFEPKDFRGFHSLEESVVGLAHEKNLEEQADFLKKWV</sequence>
<evidence type="ECO:0000256" key="1">
    <source>
        <dbReference type="ARBA" id="ARBA00029464"/>
    </source>
</evidence>
<evidence type="ECO:0000259" key="2">
    <source>
        <dbReference type="Pfam" id="PF12146"/>
    </source>
</evidence>
<dbReference type="OrthoDB" id="2498029at2759"/>
<dbReference type="InterPro" id="IPR029058">
    <property type="entry name" value="AB_hydrolase_fold"/>
</dbReference>
<protein>
    <recommendedName>
        <fullName evidence="2">Serine aminopeptidase S33 domain-containing protein</fullName>
    </recommendedName>
</protein>